<gene>
    <name evidence="2" type="ORF">AB6A68_10070</name>
</gene>
<sequence length="342" mass="37487">MPRAVILGGTGAIGYAVANRLLADNWTIISTGRNRAHFPFSLAKKGVRFEVTDRGDSRSLAKVLAGGADLLVDCVCYDAVGARMLLPHLANISRTVMISSKAIYVDASGNHSNSDTPPSFAYPIDEEQPTMRPNGLDPDSRMGYGANKAAAEETLLDSGFLVTILRPSKIHGVHARRPREWVFVRRALERRSPLLVSAQRSGVDHPSAAANIAALIATVAPLSGNHILNIADPDAPSGMQIAHIVADYLGWLFDVKVVTDPQDRWLHPWDTRYAITLDTRRAEQLGYRPAGNYATTVKAELRWLKALAHNSPTVPFGDDPFFAPYFDYRGEDRLLARAHNRS</sequence>
<dbReference type="SUPFAM" id="SSF51735">
    <property type="entry name" value="NAD(P)-binding Rossmann-fold domains"/>
    <property type="match status" value="1"/>
</dbReference>
<evidence type="ECO:0000259" key="1">
    <source>
        <dbReference type="Pfam" id="PF01370"/>
    </source>
</evidence>
<proteinExistence type="predicted"/>
<reference evidence="2 3" key="1">
    <citation type="submission" date="2024-07" db="EMBL/GenBank/DDBJ databases">
        <title>Draft Genome Sequence of Ferrimicrobium acidiphilum Strain YE2023, Isolated from a Pulp of Bioleach Reactor.</title>
        <authorList>
            <person name="Elkina Y.A."/>
            <person name="Bulaeva A.G."/>
            <person name="Beletsky A.V."/>
            <person name="Mardanov A.V."/>
        </authorList>
    </citation>
    <scope>NUCLEOTIDE SEQUENCE [LARGE SCALE GENOMIC DNA]</scope>
    <source>
        <strain evidence="2 3">YE2023</strain>
    </source>
</reference>
<dbReference type="Proteomes" id="UP001560267">
    <property type="component" value="Unassembled WGS sequence"/>
</dbReference>
<organism evidence="2 3">
    <name type="scientific">Ferrimicrobium acidiphilum</name>
    <dbReference type="NCBI Taxonomy" id="121039"/>
    <lineage>
        <taxon>Bacteria</taxon>
        <taxon>Bacillati</taxon>
        <taxon>Actinomycetota</taxon>
        <taxon>Acidimicrobiia</taxon>
        <taxon>Acidimicrobiales</taxon>
        <taxon>Acidimicrobiaceae</taxon>
        <taxon>Ferrimicrobium</taxon>
    </lineage>
</organism>
<dbReference type="EMBL" id="JBFSHR010000039">
    <property type="protein sequence ID" value="MEX6430174.1"/>
    <property type="molecule type" value="Genomic_DNA"/>
</dbReference>
<evidence type="ECO:0000313" key="2">
    <source>
        <dbReference type="EMBL" id="MEX6430174.1"/>
    </source>
</evidence>
<accession>A0ABV3Y3Q1</accession>
<dbReference type="InterPro" id="IPR001509">
    <property type="entry name" value="Epimerase_deHydtase"/>
</dbReference>
<keyword evidence="3" id="KW-1185">Reference proteome</keyword>
<dbReference type="InterPro" id="IPR036291">
    <property type="entry name" value="NAD(P)-bd_dom_sf"/>
</dbReference>
<comment type="caution">
    <text evidence="2">The sequence shown here is derived from an EMBL/GenBank/DDBJ whole genome shotgun (WGS) entry which is preliminary data.</text>
</comment>
<name>A0ABV3Y3Q1_9ACTN</name>
<evidence type="ECO:0000313" key="3">
    <source>
        <dbReference type="Proteomes" id="UP001560267"/>
    </source>
</evidence>
<dbReference type="RefSeq" id="WP_369084680.1">
    <property type="nucleotide sequence ID" value="NZ_JBFSHR010000039.1"/>
</dbReference>
<protein>
    <submittedName>
        <fullName evidence="2">NAD-dependent epimerase/dehydratase family protein</fullName>
    </submittedName>
</protein>
<feature type="domain" description="NAD-dependent epimerase/dehydratase" evidence="1">
    <location>
        <begin position="5"/>
        <end position="197"/>
    </location>
</feature>
<dbReference type="Gene3D" id="3.40.50.720">
    <property type="entry name" value="NAD(P)-binding Rossmann-like Domain"/>
    <property type="match status" value="1"/>
</dbReference>
<dbReference type="Pfam" id="PF01370">
    <property type="entry name" value="Epimerase"/>
    <property type="match status" value="1"/>
</dbReference>